<dbReference type="PANTHER" id="PTHR42887">
    <property type="entry name" value="OS12G0638800 PROTEIN"/>
    <property type="match status" value="1"/>
</dbReference>
<dbReference type="Gene3D" id="2.40.30.10">
    <property type="entry name" value="Translation factors"/>
    <property type="match status" value="1"/>
</dbReference>
<name>A0A831PJS5_9BACT</name>
<dbReference type="Pfam" id="PF22780">
    <property type="entry name" value="HI0933_like_1st"/>
    <property type="match status" value="1"/>
</dbReference>
<evidence type="ECO:0000256" key="1">
    <source>
        <dbReference type="ARBA" id="ARBA00001974"/>
    </source>
</evidence>
<dbReference type="PANTHER" id="PTHR42887:SF2">
    <property type="entry name" value="OS12G0638800 PROTEIN"/>
    <property type="match status" value="1"/>
</dbReference>
<evidence type="ECO:0000259" key="4">
    <source>
        <dbReference type="Pfam" id="PF03486"/>
    </source>
</evidence>
<dbReference type="PRINTS" id="PR00368">
    <property type="entry name" value="FADPNR"/>
</dbReference>
<dbReference type="PRINTS" id="PR00411">
    <property type="entry name" value="PNDRDTASEI"/>
</dbReference>
<dbReference type="SUPFAM" id="SSF160996">
    <property type="entry name" value="HI0933 insert domain-like"/>
    <property type="match status" value="1"/>
</dbReference>
<feature type="domain" description="RsdA/BaiN/AoA(So)-like Rossmann fold-like" evidence="4">
    <location>
        <begin position="12"/>
        <end position="414"/>
    </location>
</feature>
<protein>
    <submittedName>
        <fullName evidence="6">NAD(P)/FAD-dependent oxidoreductase</fullName>
    </submittedName>
</protein>
<dbReference type="AlphaFoldDB" id="A0A831PJS5"/>
<evidence type="ECO:0000256" key="3">
    <source>
        <dbReference type="ARBA" id="ARBA00022827"/>
    </source>
</evidence>
<evidence type="ECO:0000256" key="2">
    <source>
        <dbReference type="ARBA" id="ARBA00022630"/>
    </source>
</evidence>
<dbReference type="InterPro" id="IPR057661">
    <property type="entry name" value="RsdA/BaiN/AoA(So)_Rossmann"/>
</dbReference>
<comment type="cofactor">
    <cofactor evidence="1">
        <name>FAD</name>
        <dbReference type="ChEBI" id="CHEBI:57692"/>
    </cofactor>
</comment>
<organism evidence="6">
    <name type="scientific">Geoalkalibacter subterraneus</name>
    <dbReference type="NCBI Taxonomy" id="483547"/>
    <lineage>
        <taxon>Bacteria</taxon>
        <taxon>Pseudomonadati</taxon>
        <taxon>Thermodesulfobacteriota</taxon>
        <taxon>Desulfuromonadia</taxon>
        <taxon>Desulfuromonadales</taxon>
        <taxon>Geoalkalibacteraceae</taxon>
        <taxon>Geoalkalibacter</taxon>
    </lineage>
</organism>
<accession>A0A831PJS5</accession>
<dbReference type="Gene3D" id="1.10.8.260">
    <property type="entry name" value="HI0933 insert domain-like"/>
    <property type="match status" value="1"/>
</dbReference>
<dbReference type="NCBIfam" id="TIGR00275">
    <property type="entry name" value="aminoacetone oxidase family FAD-binding enzyme"/>
    <property type="match status" value="1"/>
</dbReference>
<dbReference type="SUPFAM" id="SSF51905">
    <property type="entry name" value="FAD/NAD(P)-binding domain"/>
    <property type="match status" value="1"/>
</dbReference>
<sequence length="424" mass="46139">MNEMDESVAKVDVIVIGGGPAGLFAAGVAAEQGASVLLLEKMRHCGAKLLITGKGRCNITYDEEDPRRFCEHFGKQGKSLLTALYSFGVAATVDFFEQRGLPLQRERGGRIFPAHGGASDVLKLLLEHVRQAGVDIRTGCPVSRLQGDGQRIHAIETPSAIFCADTIVVATGGLSYPQTGCSGDGYRWATANRHRLVPPLPALVPLQLDADWTQELLNLNLKNVRITAWHDNQPLAERFGEAFFTRNGIGGPIILDMSAQVRDALKQGPVELQLDLKPAVSVELFDQRLQRELAAHSNRNFSNALSGLLPQLLIPLFVRLSQIPAAKKCHSITRDERLCLGDLFKNWRLQVTGLDTPERAIVTSGGVSLADIDMRTMRSKIIDNLYFAGEMIDLDGPTGGFNLQLCWSTGYLAGINAATAAINF</sequence>
<evidence type="ECO:0000259" key="5">
    <source>
        <dbReference type="Pfam" id="PF22780"/>
    </source>
</evidence>
<proteinExistence type="predicted"/>
<comment type="caution">
    <text evidence="6">The sequence shown here is derived from an EMBL/GenBank/DDBJ whole genome shotgun (WGS) entry which is preliminary data.</text>
</comment>
<keyword evidence="2" id="KW-0285">Flavoprotein</keyword>
<dbReference type="InterPro" id="IPR023166">
    <property type="entry name" value="BaiN-like_dom_sf"/>
</dbReference>
<dbReference type="Pfam" id="PF03486">
    <property type="entry name" value="HI0933_like"/>
    <property type="match status" value="1"/>
</dbReference>
<feature type="domain" description="RsdA/BaiN/AoA(So)-like insert" evidence="5">
    <location>
        <begin position="201"/>
        <end position="362"/>
    </location>
</feature>
<dbReference type="Gene3D" id="3.50.50.60">
    <property type="entry name" value="FAD/NAD(P)-binding domain"/>
    <property type="match status" value="1"/>
</dbReference>
<keyword evidence="3" id="KW-0274">FAD</keyword>
<dbReference type="InterPro" id="IPR055178">
    <property type="entry name" value="RsdA/BaiN/AoA(So)-like_dom"/>
</dbReference>
<gene>
    <name evidence="6" type="ORF">ENN94_03420</name>
</gene>
<dbReference type="EMBL" id="DSDO01000236">
    <property type="protein sequence ID" value="HDR46731.1"/>
    <property type="molecule type" value="Genomic_DNA"/>
</dbReference>
<reference evidence="6" key="1">
    <citation type="journal article" date="2020" name="mSystems">
        <title>Genome- and Community-Level Interaction Insights into Carbon Utilization and Element Cycling Functions of Hydrothermarchaeota in Hydrothermal Sediment.</title>
        <authorList>
            <person name="Zhou Z."/>
            <person name="Liu Y."/>
            <person name="Xu W."/>
            <person name="Pan J."/>
            <person name="Luo Z.H."/>
            <person name="Li M."/>
        </authorList>
    </citation>
    <scope>NUCLEOTIDE SEQUENCE [LARGE SCALE GENOMIC DNA]</scope>
    <source>
        <strain evidence="6">SpSt-1220</strain>
    </source>
</reference>
<dbReference type="InterPro" id="IPR036188">
    <property type="entry name" value="FAD/NAD-bd_sf"/>
</dbReference>
<evidence type="ECO:0000313" key="6">
    <source>
        <dbReference type="EMBL" id="HDR46731.1"/>
    </source>
</evidence>
<dbReference type="Proteomes" id="UP000886162">
    <property type="component" value="Unassembled WGS sequence"/>
</dbReference>
<dbReference type="InterPro" id="IPR004792">
    <property type="entry name" value="BaiN-like"/>
</dbReference>